<comment type="cofactor">
    <cofactor evidence="1 10">
        <name>Mg(2+)</name>
        <dbReference type="ChEBI" id="CHEBI:18420"/>
    </cofactor>
</comment>
<gene>
    <name evidence="10 14" type="primary">miaA</name>
    <name evidence="14" type="ORF">GOHSU_37_00060</name>
</gene>
<keyword evidence="6 10" id="KW-0547">Nucleotide-binding</keyword>
<dbReference type="FunFam" id="1.10.20.140:FF:000001">
    <property type="entry name" value="tRNA dimethylallyltransferase"/>
    <property type="match status" value="1"/>
</dbReference>
<keyword evidence="8 10" id="KW-0460">Magnesium</keyword>
<keyword evidence="7 10" id="KW-0067">ATP-binding</keyword>
<comment type="caution">
    <text evidence="10">Lacks conserved residue(s) required for the propagation of feature annotation.</text>
</comment>
<name>L7LAZ5_9ACTN</name>
<evidence type="ECO:0000313" key="14">
    <source>
        <dbReference type="EMBL" id="GAC58310.1"/>
    </source>
</evidence>
<evidence type="ECO:0000256" key="12">
    <source>
        <dbReference type="RuleBase" id="RU003784"/>
    </source>
</evidence>
<evidence type="ECO:0000256" key="11">
    <source>
        <dbReference type="RuleBase" id="RU003783"/>
    </source>
</evidence>
<protein>
    <recommendedName>
        <fullName evidence="10">tRNA dimethylallyltransferase</fullName>
        <ecNumber evidence="10">2.5.1.75</ecNumber>
    </recommendedName>
    <alternativeName>
        <fullName evidence="10">Dimethylallyl diphosphate:tRNA dimethylallyltransferase</fullName>
        <shortName evidence="10">DMAPP:tRNA dimethylallyltransferase</shortName>
        <shortName evidence="10">DMATase</shortName>
    </alternativeName>
    <alternativeName>
        <fullName evidence="10">Isopentenyl-diphosphate:tRNA isopentenyltransferase</fullName>
        <shortName evidence="10">IPP transferase</shortName>
        <shortName evidence="10">IPPT</shortName>
        <shortName evidence="10">IPTase</shortName>
    </alternativeName>
</protein>
<dbReference type="HAMAP" id="MF_00185">
    <property type="entry name" value="IPP_trans"/>
    <property type="match status" value="1"/>
</dbReference>
<dbReference type="Gene3D" id="1.10.20.140">
    <property type="match status" value="1"/>
</dbReference>
<comment type="similarity">
    <text evidence="3 10 13">Belongs to the IPP transferase family.</text>
</comment>
<comment type="subunit">
    <text evidence="10">Monomer.</text>
</comment>
<comment type="function">
    <text evidence="2 10 12">Catalyzes the transfer of a dimethylallyl group onto the adenine at position 37 in tRNAs that read codons beginning with uridine, leading to the formation of N6-(dimethylallyl)adenosine (i(6)A).</text>
</comment>
<dbReference type="PANTHER" id="PTHR11088">
    <property type="entry name" value="TRNA DIMETHYLALLYLTRANSFERASE"/>
    <property type="match status" value="1"/>
</dbReference>
<dbReference type="GO" id="GO:0006400">
    <property type="term" value="P:tRNA modification"/>
    <property type="evidence" value="ECO:0007669"/>
    <property type="project" value="TreeGrafter"/>
</dbReference>
<dbReference type="InterPro" id="IPR018022">
    <property type="entry name" value="IPT"/>
</dbReference>
<comment type="catalytic activity">
    <reaction evidence="9 10 11">
        <text>adenosine(37) in tRNA + dimethylallyl diphosphate = N(6)-dimethylallyladenosine(37) in tRNA + diphosphate</text>
        <dbReference type="Rhea" id="RHEA:26482"/>
        <dbReference type="Rhea" id="RHEA-COMP:10162"/>
        <dbReference type="Rhea" id="RHEA-COMP:10375"/>
        <dbReference type="ChEBI" id="CHEBI:33019"/>
        <dbReference type="ChEBI" id="CHEBI:57623"/>
        <dbReference type="ChEBI" id="CHEBI:74411"/>
        <dbReference type="ChEBI" id="CHEBI:74415"/>
        <dbReference type="EC" id="2.5.1.75"/>
    </reaction>
</comment>
<dbReference type="GO" id="GO:0005524">
    <property type="term" value="F:ATP binding"/>
    <property type="evidence" value="ECO:0007669"/>
    <property type="project" value="UniProtKB-UniRule"/>
</dbReference>
<keyword evidence="15" id="KW-1185">Reference proteome</keyword>
<evidence type="ECO:0000256" key="6">
    <source>
        <dbReference type="ARBA" id="ARBA00022741"/>
    </source>
</evidence>
<dbReference type="STRING" id="1121927.GOHSU_37_00060"/>
<proteinExistence type="inferred from homology"/>
<evidence type="ECO:0000256" key="4">
    <source>
        <dbReference type="ARBA" id="ARBA00022679"/>
    </source>
</evidence>
<evidence type="ECO:0000256" key="13">
    <source>
        <dbReference type="RuleBase" id="RU003785"/>
    </source>
</evidence>
<evidence type="ECO:0000256" key="5">
    <source>
        <dbReference type="ARBA" id="ARBA00022694"/>
    </source>
</evidence>
<dbReference type="eggNOG" id="COG0324">
    <property type="taxonomic scope" value="Bacteria"/>
</dbReference>
<evidence type="ECO:0000313" key="15">
    <source>
        <dbReference type="Proteomes" id="UP000053405"/>
    </source>
</evidence>
<accession>L7LAZ5</accession>
<dbReference type="EC" id="2.5.1.75" evidence="10"/>
<dbReference type="RefSeq" id="WP_005942200.1">
    <property type="nucleotide sequence ID" value="NZ_ATVK01000019.1"/>
</dbReference>
<reference evidence="14 15" key="1">
    <citation type="submission" date="2012-12" db="EMBL/GenBank/DDBJ databases">
        <title>Whole genome shotgun sequence of Gordonia hirsuta NBRC 16056.</title>
        <authorList>
            <person name="Isaki-Nakamura S."/>
            <person name="Hosoyama A."/>
            <person name="Tsuchikane K."/>
            <person name="Katsumata H."/>
            <person name="Baba S."/>
            <person name="Yamazaki S."/>
            <person name="Fujita N."/>
        </authorList>
    </citation>
    <scope>NUCLEOTIDE SEQUENCE [LARGE SCALE GENOMIC DNA]</scope>
    <source>
        <strain evidence="14 15">NBRC 16056</strain>
    </source>
</reference>
<dbReference type="AlphaFoldDB" id="L7LAZ5"/>
<feature type="site" description="Interaction with substrate tRNA" evidence="10">
    <location>
        <position position="106"/>
    </location>
</feature>
<dbReference type="EMBL" id="BANT01000037">
    <property type="protein sequence ID" value="GAC58310.1"/>
    <property type="molecule type" value="Genomic_DNA"/>
</dbReference>
<evidence type="ECO:0000256" key="3">
    <source>
        <dbReference type="ARBA" id="ARBA00005842"/>
    </source>
</evidence>
<dbReference type="Proteomes" id="UP000053405">
    <property type="component" value="Unassembled WGS sequence"/>
</dbReference>
<dbReference type="SUPFAM" id="SSF52540">
    <property type="entry name" value="P-loop containing nucleoside triphosphate hydrolases"/>
    <property type="match status" value="1"/>
</dbReference>
<dbReference type="InterPro" id="IPR039657">
    <property type="entry name" value="Dimethylallyltransferase"/>
</dbReference>
<evidence type="ECO:0000256" key="8">
    <source>
        <dbReference type="ARBA" id="ARBA00022842"/>
    </source>
</evidence>
<evidence type="ECO:0000256" key="7">
    <source>
        <dbReference type="ARBA" id="ARBA00022840"/>
    </source>
</evidence>
<feature type="binding site" evidence="10">
    <location>
        <begin position="15"/>
        <end position="22"/>
    </location>
    <ligand>
        <name>ATP</name>
        <dbReference type="ChEBI" id="CHEBI:30616"/>
    </ligand>
</feature>
<evidence type="ECO:0000256" key="1">
    <source>
        <dbReference type="ARBA" id="ARBA00001946"/>
    </source>
</evidence>
<comment type="caution">
    <text evidence="14">The sequence shown here is derived from an EMBL/GenBank/DDBJ whole genome shotgun (WGS) entry which is preliminary data.</text>
</comment>
<dbReference type="InterPro" id="IPR027417">
    <property type="entry name" value="P-loop_NTPase"/>
</dbReference>
<evidence type="ECO:0000256" key="2">
    <source>
        <dbReference type="ARBA" id="ARBA00003213"/>
    </source>
</evidence>
<feature type="binding site" evidence="10">
    <location>
        <begin position="17"/>
        <end position="22"/>
    </location>
    <ligand>
        <name>substrate</name>
    </ligand>
</feature>
<organism evidence="14 15">
    <name type="scientific">Gordonia hirsuta DSM 44140 = NBRC 16056</name>
    <dbReference type="NCBI Taxonomy" id="1121927"/>
    <lineage>
        <taxon>Bacteria</taxon>
        <taxon>Bacillati</taxon>
        <taxon>Actinomycetota</taxon>
        <taxon>Actinomycetes</taxon>
        <taxon>Mycobacteriales</taxon>
        <taxon>Gordoniaceae</taxon>
        <taxon>Gordonia</taxon>
    </lineage>
</organism>
<keyword evidence="5 10" id="KW-0819">tRNA processing</keyword>
<sequence>MSGAADQPIPVALIGPTASGKSDLALDLAEELGGEIINIDAMQQYRGMDIGTAKIPVDQRRGIVHHQLDVLEVTQTATVAGYQQAAGADVEQLLRAGKTPVIVGGSMMYIQGLLDGWRFPATDPVVRARYEEQLAHLGAGALHRRLAEVDPAAAATILDSDGRRIVRALEVIELTGRPFAASAPTIGRPRWDTRIIALDRETAALDERIRLRTASMFATGFVEEVAALCDQGLRSGKTAAQAIGYAQILAHLDGAYDLAEAQERTFIGTRRYVRRQRSWFRRDHRVRWLDAAAADLTGQALSVLSETAAPGR</sequence>
<dbReference type="Pfam" id="PF01715">
    <property type="entry name" value="IPPT"/>
    <property type="match status" value="1"/>
</dbReference>
<feature type="site" description="Interaction with substrate tRNA" evidence="10">
    <location>
        <position position="127"/>
    </location>
</feature>
<dbReference type="NCBIfam" id="TIGR00174">
    <property type="entry name" value="miaA"/>
    <property type="match status" value="1"/>
</dbReference>
<dbReference type="OrthoDB" id="9776390at2"/>
<keyword evidence="4 10" id="KW-0808">Transferase</keyword>
<evidence type="ECO:0000256" key="10">
    <source>
        <dbReference type="HAMAP-Rule" id="MF_00185"/>
    </source>
</evidence>
<evidence type="ECO:0000256" key="9">
    <source>
        <dbReference type="ARBA" id="ARBA00049563"/>
    </source>
</evidence>
<dbReference type="Gene3D" id="3.40.50.300">
    <property type="entry name" value="P-loop containing nucleotide triphosphate hydrolases"/>
    <property type="match status" value="1"/>
</dbReference>
<dbReference type="PANTHER" id="PTHR11088:SF60">
    <property type="entry name" value="TRNA DIMETHYLALLYLTRANSFERASE"/>
    <property type="match status" value="1"/>
</dbReference>
<dbReference type="GO" id="GO:0052381">
    <property type="term" value="F:tRNA dimethylallyltransferase activity"/>
    <property type="evidence" value="ECO:0007669"/>
    <property type="project" value="UniProtKB-UniRule"/>
</dbReference>